<dbReference type="Pfam" id="PF05704">
    <property type="entry name" value="Caps_synth"/>
    <property type="match status" value="1"/>
</dbReference>
<keyword evidence="2" id="KW-1185">Reference proteome</keyword>
<dbReference type="Proteomes" id="UP000274327">
    <property type="component" value="Unassembled WGS sequence"/>
</dbReference>
<organism evidence="1 2">
    <name type="scientific">Brachybacterium paraconglomeratum</name>
    <dbReference type="NCBI Taxonomy" id="173362"/>
    <lineage>
        <taxon>Bacteria</taxon>
        <taxon>Bacillati</taxon>
        <taxon>Actinomycetota</taxon>
        <taxon>Actinomycetes</taxon>
        <taxon>Micrococcales</taxon>
        <taxon>Dermabacteraceae</taxon>
        <taxon>Brachybacterium</taxon>
    </lineage>
</organism>
<dbReference type="GeneID" id="78122371"/>
<evidence type="ECO:0008006" key="3">
    <source>
        <dbReference type="Google" id="ProtNLM"/>
    </source>
</evidence>
<proteinExistence type="predicted"/>
<name>A0A426SGU0_9MICO</name>
<dbReference type="AlphaFoldDB" id="A0A426SGU0"/>
<dbReference type="InterPro" id="IPR008441">
    <property type="entry name" value="AfumC-like_glycosyl_Trfase"/>
</dbReference>
<accession>A0A426SGU0</accession>
<dbReference type="SUPFAM" id="SSF53448">
    <property type="entry name" value="Nucleotide-diphospho-sugar transferases"/>
    <property type="match status" value="1"/>
</dbReference>
<dbReference type="EMBL" id="QOCI01000015">
    <property type="protein sequence ID" value="RRR17215.1"/>
    <property type="molecule type" value="Genomic_DNA"/>
</dbReference>
<protein>
    <recommendedName>
        <fullName evidence="3">Capsular biosynthesis protein</fullName>
    </recommendedName>
</protein>
<sequence>MTSRSLSQRIAGRLRHYRTRWRQTSRRVAFATERTLHRRDSYSYDAERHKLYLDPGRTLHAPRASTFGVDHLLHPSAATHQHSPAEVPAQIFVAWTGGNPMSENRTRALTQLREIADGIPVHLVTPRTIDDYVLPGHPLHQAYEHLSLVHRSDYLRAYLLRHHGGIYMDLKPVIGQPRDLLLRLTSDNSLWAAGAQEIGPDNLASNPFGPLGRDERVYFDRILQQALLACRPDTPLVVEWFREVERRLDYFADLLEEYPAKTPRGIEENYPVPWHALLAEVLAPLCLKHAAHIETLPSITFDFSAEYY</sequence>
<dbReference type="Gene3D" id="3.90.550.20">
    <property type="match status" value="1"/>
</dbReference>
<reference evidence="1 2" key="1">
    <citation type="submission" date="2018-07" db="EMBL/GenBank/DDBJ databases">
        <title>Brachybacteriurn paraconglorneratum KCTC 9916.</title>
        <authorList>
            <person name="Li Y."/>
        </authorList>
    </citation>
    <scope>NUCLEOTIDE SEQUENCE [LARGE SCALE GENOMIC DNA]</scope>
    <source>
        <strain evidence="1 2">KCTC 9916</strain>
    </source>
</reference>
<evidence type="ECO:0000313" key="1">
    <source>
        <dbReference type="EMBL" id="RRR17215.1"/>
    </source>
</evidence>
<comment type="caution">
    <text evidence="1">The sequence shown here is derived from an EMBL/GenBank/DDBJ whole genome shotgun (WGS) entry which is preliminary data.</text>
</comment>
<dbReference type="GO" id="GO:0016757">
    <property type="term" value="F:glycosyltransferase activity"/>
    <property type="evidence" value="ECO:0007669"/>
    <property type="project" value="InterPro"/>
</dbReference>
<evidence type="ECO:0000313" key="2">
    <source>
        <dbReference type="Proteomes" id="UP000274327"/>
    </source>
</evidence>
<dbReference type="RefSeq" id="WP_126988648.1">
    <property type="nucleotide sequence ID" value="NZ_ML133862.1"/>
</dbReference>
<gene>
    <name evidence="1" type="ORF">DS079_15225</name>
</gene>
<dbReference type="InterPro" id="IPR029044">
    <property type="entry name" value="Nucleotide-diphossugar_trans"/>
</dbReference>